<dbReference type="RefSeq" id="WP_217668764.1">
    <property type="nucleotide sequence ID" value="NZ_JAHRID010000003.1"/>
</dbReference>
<dbReference type="InterPro" id="IPR011528">
    <property type="entry name" value="NERD"/>
</dbReference>
<evidence type="ECO:0000313" key="5">
    <source>
        <dbReference type="Proteomes" id="UP000704611"/>
    </source>
</evidence>
<evidence type="ECO:0000259" key="3">
    <source>
        <dbReference type="PROSITE" id="PS50965"/>
    </source>
</evidence>
<gene>
    <name evidence="4" type="ORF">KQY15_08535</name>
</gene>
<keyword evidence="1" id="KW-1133">Transmembrane helix</keyword>
<comment type="caution">
    <text evidence="4">The sequence shown here is derived from an EMBL/GenBank/DDBJ whole genome shotgun (WGS) entry which is preliminary data.</text>
</comment>
<proteinExistence type="predicted"/>
<keyword evidence="2" id="KW-0732">Signal</keyword>
<feature type="transmembrane region" description="Helical" evidence="1">
    <location>
        <begin position="126"/>
        <end position="144"/>
    </location>
</feature>
<keyword evidence="5" id="KW-1185">Reference proteome</keyword>
<protein>
    <submittedName>
        <fullName evidence="4">NERD domain-containing protein</fullName>
    </submittedName>
</protein>
<dbReference type="EMBL" id="JAHRID010000003">
    <property type="protein sequence ID" value="MBV2129138.1"/>
    <property type="molecule type" value="Genomic_DNA"/>
</dbReference>
<sequence>MRCWRLTLSLLLLSAPLAYGQPQYSEAACILLQQQIERFSHQPQLSTYQDSKRQFDNHCQNPLPAPTHDLVLTNIPAKPVTLTNSAQNTSAKPVAVLPAKAVAAAKPAVANPADGMNQILGATVKMLAIPFGILLAIVLARVILAKLFGITDSSIKGALAERQLRRVLQRELPAGYQHYANLVLPTTTGDYTEIDHLVLSPFGIFVIEVKNYKGWIFGGEKQPQWTVQNFRSKHSFQNPLRQNYKHTEAVKYLLELNSSANEGQVYSVIAFSSRAEFKTRMPTNAIYIELIGDYLQQFTQSCFSDEQLRQFAARLNMAADRRKVLGKLHMQQFDA</sequence>
<dbReference type="PROSITE" id="PS50965">
    <property type="entry name" value="NERD"/>
    <property type="match status" value="1"/>
</dbReference>
<keyword evidence="1" id="KW-0812">Transmembrane</keyword>
<dbReference type="Pfam" id="PF08378">
    <property type="entry name" value="NERD"/>
    <property type="match status" value="1"/>
</dbReference>
<feature type="signal peptide" evidence="2">
    <location>
        <begin position="1"/>
        <end position="20"/>
    </location>
</feature>
<evidence type="ECO:0000256" key="1">
    <source>
        <dbReference type="SAM" id="Phobius"/>
    </source>
</evidence>
<feature type="domain" description="NERD" evidence="3">
    <location>
        <begin position="156"/>
        <end position="273"/>
    </location>
</feature>
<reference evidence="4 5" key="1">
    <citation type="submission" date="2021-06" db="EMBL/GenBank/DDBJ databases">
        <title>Rheinheimera indica sp. nov., isolated from deep-sea sediment.</title>
        <authorList>
            <person name="Wang Z."/>
            <person name="Zhang X.-Y."/>
        </authorList>
    </citation>
    <scope>NUCLEOTIDE SEQUENCE [LARGE SCALE GENOMIC DNA]</scope>
    <source>
        <strain evidence="4 5">SM2107</strain>
    </source>
</reference>
<evidence type="ECO:0000313" key="4">
    <source>
        <dbReference type="EMBL" id="MBV2129138.1"/>
    </source>
</evidence>
<accession>A0ABS6MJZ4</accession>
<feature type="chain" id="PRO_5046072126" evidence="2">
    <location>
        <begin position="21"/>
        <end position="335"/>
    </location>
</feature>
<dbReference type="Proteomes" id="UP000704611">
    <property type="component" value="Unassembled WGS sequence"/>
</dbReference>
<keyword evidence="1" id="KW-0472">Membrane</keyword>
<evidence type="ECO:0000256" key="2">
    <source>
        <dbReference type="SAM" id="SignalP"/>
    </source>
</evidence>
<name>A0ABS6MJZ4_9GAMM</name>
<organism evidence="4 5">
    <name type="scientific">Arsukibacterium indicum</name>
    <dbReference type="NCBI Taxonomy" id="2848612"/>
    <lineage>
        <taxon>Bacteria</taxon>
        <taxon>Pseudomonadati</taxon>
        <taxon>Pseudomonadota</taxon>
        <taxon>Gammaproteobacteria</taxon>
        <taxon>Chromatiales</taxon>
        <taxon>Chromatiaceae</taxon>
        <taxon>Arsukibacterium</taxon>
    </lineage>
</organism>